<keyword evidence="1" id="KW-0472">Membrane</keyword>
<dbReference type="Proteomes" id="UP000225538">
    <property type="component" value="Segment"/>
</dbReference>
<organism evidence="2 3">
    <name type="scientific">Bacillus phage Vinny</name>
    <dbReference type="NCBI Taxonomy" id="1805955"/>
    <lineage>
        <taxon>Viruses</taxon>
        <taxon>Duplodnaviria</taxon>
        <taxon>Heunggongvirae</taxon>
        <taxon>Uroviricota</taxon>
        <taxon>Caudoviricetes</taxon>
        <taxon>Herelleviridae</taxon>
        <taxon>Bastillevirinae</taxon>
        <taxon>Bastillevirus</taxon>
        <taxon>Bastillevirus evoli</taxon>
    </lineage>
</organism>
<evidence type="ECO:0000313" key="2">
    <source>
        <dbReference type="EMBL" id="AMW62048.1"/>
    </source>
</evidence>
<gene>
    <name evidence="2" type="ORF">DNAM5_280</name>
</gene>
<evidence type="ECO:0000313" key="3">
    <source>
        <dbReference type="Proteomes" id="UP000225538"/>
    </source>
</evidence>
<evidence type="ECO:0000256" key="1">
    <source>
        <dbReference type="SAM" id="Phobius"/>
    </source>
</evidence>
<name>A0A143FJP9_9CAUD</name>
<keyword evidence="1" id="KW-1133">Transmembrane helix</keyword>
<protein>
    <submittedName>
        <fullName evidence="2">Uncharacterized protein</fullName>
    </submittedName>
</protein>
<reference evidence="2 3" key="1">
    <citation type="submission" date="2016-02" db="EMBL/GenBank/DDBJ databases">
        <authorList>
            <person name="Wen L."/>
            <person name="He K."/>
            <person name="Yang H."/>
        </authorList>
    </citation>
    <scope>NUCLEOTIDE SEQUENCE [LARGE SCALE GENOMIC DNA]</scope>
</reference>
<keyword evidence="1" id="KW-0812">Transmembrane</keyword>
<accession>A0A143FJP9</accession>
<proteinExistence type="predicted"/>
<feature type="transmembrane region" description="Helical" evidence="1">
    <location>
        <begin position="12"/>
        <end position="30"/>
    </location>
</feature>
<sequence length="32" mass="3758">MKEFFRGSLRVTVYGAVFYLLGYVFSLMIVHL</sequence>
<dbReference type="EMBL" id="KU737346">
    <property type="protein sequence ID" value="AMW62048.1"/>
    <property type="molecule type" value="Genomic_DNA"/>
</dbReference>